<reference evidence="1" key="1">
    <citation type="submission" date="2022-02" db="EMBL/GenBank/DDBJ databases">
        <authorList>
            <person name="King R."/>
        </authorList>
    </citation>
    <scope>NUCLEOTIDE SEQUENCE</scope>
</reference>
<proteinExistence type="predicted"/>
<dbReference type="EMBL" id="LR824534">
    <property type="protein sequence ID" value="CAH1643802.1"/>
    <property type="molecule type" value="Genomic_DNA"/>
</dbReference>
<gene>
    <name evidence="1" type="ORF">SPLIT_LOCUS9156</name>
</gene>
<dbReference type="Proteomes" id="UP001153321">
    <property type="component" value="Chromosome 3"/>
</dbReference>
<organism evidence="1 2">
    <name type="scientific">Spodoptera littoralis</name>
    <name type="common">Egyptian cotton leafworm</name>
    <dbReference type="NCBI Taxonomy" id="7109"/>
    <lineage>
        <taxon>Eukaryota</taxon>
        <taxon>Metazoa</taxon>
        <taxon>Ecdysozoa</taxon>
        <taxon>Arthropoda</taxon>
        <taxon>Hexapoda</taxon>
        <taxon>Insecta</taxon>
        <taxon>Pterygota</taxon>
        <taxon>Neoptera</taxon>
        <taxon>Endopterygota</taxon>
        <taxon>Lepidoptera</taxon>
        <taxon>Glossata</taxon>
        <taxon>Ditrysia</taxon>
        <taxon>Noctuoidea</taxon>
        <taxon>Noctuidae</taxon>
        <taxon>Amphipyrinae</taxon>
        <taxon>Spodoptera</taxon>
    </lineage>
</organism>
<evidence type="ECO:0000313" key="1">
    <source>
        <dbReference type="EMBL" id="CAH1643802.1"/>
    </source>
</evidence>
<sequence>MATELKTVYDKLKSIKTNLVKSNYSRRTKVYLQQKLNEATQLRRQFDGCMLILSQQIERKQLKSPVLVEIQAYCDLIRQIYIEIEGICSKEYCSPSHSIVEGIDSESIDMASFDFKIATSLLPVMTGDENITKDLIDAIELYSSTLNDQGNNMLINFIKNALKSKCKTKVIKYL</sequence>
<evidence type="ECO:0000313" key="2">
    <source>
        <dbReference type="Proteomes" id="UP001153321"/>
    </source>
</evidence>
<accession>A0A9P0N3W6</accession>
<name>A0A9P0N3W6_SPOLI</name>
<keyword evidence="2" id="KW-1185">Reference proteome</keyword>
<dbReference type="AlphaFoldDB" id="A0A9P0N3W6"/>
<protein>
    <submittedName>
        <fullName evidence="1">Uncharacterized protein</fullName>
    </submittedName>
</protein>